<dbReference type="PATRIC" id="fig|378806.16.peg.6946"/>
<dbReference type="Pfam" id="PF08757">
    <property type="entry name" value="CotH"/>
    <property type="match status" value="1"/>
</dbReference>
<reference evidence="3 5" key="2">
    <citation type="journal article" date="2011" name="Mol. Biol. Evol.">
        <title>Comparative genomic analysis of fruiting body formation in Myxococcales.</title>
        <authorList>
            <person name="Huntley S."/>
            <person name="Hamann N."/>
            <person name="Wegener-Feldbrugge S."/>
            <person name="Treuner-Lange A."/>
            <person name="Kube M."/>
            <person name="Reinhardt R."/>
            <person name="Klages S."/>
            <person name="Muller R."/>
            <person name="Ronning C.M."/>
            <person name="Nierman W.C."/>
            <person name="Sogaard-Andersen L."/>
        </authorList>
    </citation>
    <scope>NUCLEOTIDE SEQUENCE [LARGE SCALE GENOMIC DNA]</scope>
    <source>
        <strain evidence="3 5">DW4/3-1</strain>
    </source>
</reference>
<dbReference type="HOGENOM" id="CLU_468429_0_0_7"/>
<evidence type="ECO:0000313" key="6">
    <source>
        <dbReference type="Proteomes" id="UP000032702"/>
    </source>
</evidence>
<dbReference type="AlphaFoldDB" id="Q096H7"/>
<keyword evidence="3" id="KW-0167">Capsid protein</keyword>
<dbReference type="Proteomes" id="UP000032702">
    <property type="component" value="Unassembled WGS sequence"/>
</dbReference>
<dbReference type="PROSITE" id="PS51841">
    <property type="entry name" value="LTD"/>
    <property type="match status" value="1"/>
</dbReference>
<dbReference type="InterPro" id="IPR036415">
    <property type="entry name" value="Lamin_tail_dom_sf"/>
</dbReference>
<evidence type="ECO:0000313" key="4">
    <source>
        <dbReference type="EMBL" id="EAU67656.1"/>
    </source>
</evidence>
<dbReference type="Gene3D" id="2.60.40.1260">
    <property type="entry name" value="Lamin Tail domain"/>
    <property type="match status" value="1"/>
</dbReference>
<dbReference type="KEGG" id="sur:STAUR_0936"/>
<dbReference type="PANTHER" id="PTHR40050:SF1">
    <property type="entry name" value="INNER SPORE COAT PROTEIN H"/>
    <property type="match status" value="1"/>
</dbReference>
<dbReference type="OrthoDB" id="5481761at2"/>
<proteinExistence type="predicted"/>
<evidence type="ECO:0000313" key="3">
    <source>
        <dbReference type="EMBL" id="ADO68740.1"/>
    </source>
</evidence>
<dbReference type="PANTHER" id="PTHR40050">
    <property type="entry name" value="INNER SPORE COAT PROTEIN H"/>
    <property type="match status" value="1"/>
</dbReference>
<feature type="region of interest" description="Disordered" evidence="1">
    <location>
        <begin position="65"/>
        <end position="114"/>
    </location>
</feature>
<keyword evidence="5" id="KW-1185">Reference proteome</keyword>
<dbReference type="SUPFAM" id="SSF74853">
    <property type="entry name" value="Lamin A/C globular tail domain"/>
    <property type="match status" value="1"/>
</dbReference>
<sequence>MHGPSTSAAPAFRRPYPTTAQCHCPHSRTRCPGGADSGLPLFYTGLPPSRRNLLLPRSLRRPWALPCSRPQASHPGNPRSQPSASVRPRGAPPALPASSTGHTGGARPVHASSPWTGGCMSQRCGWWVVAMVGLLACGPTPVSKDPPPKNETGVDPLPGQPELPFPPGEGPGTSDGGPPPPAGGGLDAGIPDAGPRLGEFPPVQTRLPRFELYIAPEDLAKLDAHPTSDDTVPVVVVLDGQSAPGQIRYRGASTRTLPQKSFKIELDSGYDLDDRDHFNLLASWNDGGKLTEKFAVDLYTAMGLPVPSAQYVRVSLNGQHNGLYVDMEHVGKEYLKHHGRERNASVYRCGHRNCEMTLQPGGSYQGDFEKKTNEDVSRADLDTFLTWVNHSDDAEFEAKLERFVDVEAYLGNLAMDALISNNVVEDSRSYWVHEHLKDQWMYVPWDLNNARMLYWRTWDETYSIISHRWPQSFTLYDPGVQELWEQRQEDRPNQRPTWSILATRVWDRPALRERVLAKLEQALEGPFSEARANAHIDALWAVAGPELAMDPYVSPAHVARARDALKKYVRDRRAFLLKTMKDLRAHGTGSLVIHEVAAGSAGYVELHNRGAVPVALDHYELTADLRGTPRYRLPAITLAPDQRVRIIADGNTDAGPDHLPITLSRQGGEVGLFDARRVSEAGKPLVYSPEDAVYYGPLPAGQVYGRKTRGSEDFERRPIVP</sequence>
<dbReference type="EMBL" id="CP002271">
    <property type="protein sequence ID" value="ADO68740.1"/>
    <property type="molecule type" value="Genomic_DNA"/>
</dbReference>
<feature type="compositionally biased region" description="Pro residues" evidence="1">
    <location>
        <begin position="158"/>
        <end position="169"/>
    </location>
</feature>
<keyword evidence="3" id="KW-0946">Virion</keyword>
<protein>
    <submittedName>
        <fullName evidence="3">Spore coat protein CotH</fullName>
    </submittedName>
</protein>
<accession>Q096H7</accession>
<evidence type="ECO:0000313" key="5">
    <source>
        <dbReference type="Proteomes" id="UP000001351"/>
    </source>
</evidence>
<dbReference type="InterPro" id="IPR014867">
    <property type="entry name" value="Spore_coat_CotH_CotH2/3/7"/>
</dbReference>
<evidence type="ECO:0000259" key="2">
    <source>
        <dbReference type="PROSITE" id="PS51841"/>
    </source>
</evidence>
<dbReference type="EMBL" id="AAMD01000029">
    <property type="protein sequence ID" value="EAU67656.1"/>
    <property type="molecule type" value="Genomic_DNA"/>
</dbReference>
<dbReference type="Proteomes" id="UP000001351">
    <property type="component" value="Chromosome"/>
</dbReference>
<reference evidence="4 6" key="1">
    <citation type="submission" date="2006-04" db="EMBL/GenBank/DDBJ databases">
        <authorList>
            <person name="Nierman W.C."/>
        </authorList>
    </citation>
    <scope>NUCLEOTIDE SEQUENCE [LARGE SCALE GENOMIC DNA]</scope>
    <source>
        <strain evidence="4 6">DW4/3-1</strain>
    </source>
</reference>
<organism evidence="4 6">
    <name type="scientific">Stigmatella aurantiaca (strain DW4/3-1)</name>
    <dbReference type="NCBI Taxonomy" id="378806"/>
    <lineage>
        <taxon>Bacteria</taxon>
        <taxon>Pseudomonadati</taxon>
        <taxon>Myxococcota</taxon>
        <taxon>Myxococcia</taxon>
        <taxon>Myxococcales</taxon>
        <taxon>Cystobacterineae</taxon>
        <taxon>Archangiaceae</taxon>
        <taxon>Stigmatella</taxon>
    </lineage>
</organism>
<evidence type="ECO:0000256" key="1">
    <source>
        <dbReference type="SAM" id="MobiDB-lite"/>
    </source>
</evidence>
<dbReference type="STRING" id="378806.STAUR_0936"/>
<name>Q096H7_STIAD</name>
<feature type="domain" description="LTD" evidence="2">
    <location>
        <begin position="579"/>
        <end position="711"/>
    </location>
</feature>
<feature type="region of interest" description="Disordered" evidence="1">
    <location>
        <begin position="140"/>
        <end position="201"/>
    </location>
</feature>
<dbReference type="InterPro" id="IPR001322">
    <property type="entry name" value="Lamin_tail_dom"/>
</dbReference>
<dbReference type="eggNOG" id="COG5337">
    <property type="taxonomic scope" value="Bacteria"/>
</dbReference>
<gene>
    <name evidence="3" type="primary">cotH</name>
    <name evidence="3" type="ordered locus">STAUR_0936</name>
    <name evidence="4" type="ORF">STIAU_0631</name>
</gene>